<evidence type="ECO:0000256" key="2">
    <source>
        <dbReference type="ARBA" id="ARBA00012418"/>
    </source>
</evidence>
<dbReference type="GO" id="GO:0006351">
    <property type="term" value="P:DNA-templated transcription"/>
    <property type="evidence" value="ECO:0007669"/>
    <property type="project" value="InterPro"/>
</dbReference>
<evidence type="ECO:0000256" key="1">
    <source>
        <dbReference type="ARBA" id="ARBA00006835"/>
    </source>
</evidence>
<proteinExistence type="inferred from homology"/>
<evidence type="ECO:0000256" key="4">
    <source>
        <dbReference type="ARBA" id="ARBA00022679"/>
    </source>
</evidence>
<keyword evidence="3" id="KW-0240">DNA-directed RNA polymerase</keyword>
<feature type="domain" description="DNA-directed RNA polymerase subunit 2 hybrid-binding" evidence="7">
    <location>
        <begin position="1"/>
        <end position="107"/>
    </location>
</feature>
<protein>
    <recommendedName>
        <fullName evidence="2">DNA-directed RNA polymerase</fullName>
        <ecNumber evidence="2">2.7.7.6</ecNumber>
    </recommendedName>
</protein>
<sequence length="107" mass="12399">LPSQMNVGQIFEGSLGLAGDLLKKHYRIAPFDERYEQEASRKLVFSELYEASKQTKNLWVFEPKYPGKSKIFDGRTGDPFEQLVLIGKSYILKLIHQVDEKIHRRST</sequence>
<dbReference type="OrthoDB" id="5869532at2759"/>
<comment type="caution">
    <text evidence="8">The sequence shown here is derived from an EMBL/GenBank/DDBJ whole genome shotgun (WGS) entry which is preliminary data.</text>
</comment>
<evidence type="ECO:0000256" key="5">
    <source>
        <dbReference type="ARBA" id="ARBA00022695"/>
    </source>
</evidence>
<evidence type="ECO:0000259" key="7">
    <source>
        <dbReference type="Pfam" id="PF00562"/>
    </source>
</evidence>
<dbReference type="AlphaFoldDB" id="A0A6G1BPQ4"/>
<dbReference type="PANTHER" id="PTHR20856">
    <property type="entry name" value="DNA-DIRECTED RNA POLYMERASE I SUBUNIT 2"/>
    <property type="match status" value="1"/>
</dbReference>
<keyword evidence="5" id="KW-0548">Nucleotidyltransferase</keyword>
<dbReference type="Pfam" id="PF00562">
    <property type="entry name" value="RNA_pol_Rpb2_6"/>
    <property type="match status" value="1"/>
</dbReference>
<organism evidence="8 9">
    <name type="scientific">Oryza meyeriana var. granulata</name>
    <dbReference type="NCBI Taxonomy" id="110450"/>
    <lineage>
        <taxon>Eukaryota</taxon>
        <taxon>Viridiplantae</taxon>
        <taxon>Streptophyta</taxon>
        <taxon>Embryophyta</taxon>
        <taxon>Tracheophyta</taxon>
        <taxon>Spermatophyta</taxon>
        <taxon>Magnoliopsida</taxon>
        <taxon>Liliopsida</taxon>
        <taxon>Poales</taxon>
        <taxon>Poaceae</taxon>
        <taxon>BOP clade</taxon>
        <taxon>Oryzoideae</taxon>
        <taxon>Oryzeae</taxon>
        <taxon>Oryzinae</taxon>
        <taxon>Oryza</taxon>
        <taxon>Oryza meyeriana</taxon>
    </lineage>
</organism>
<reference evidence="8 9" key="1">
    <citation type="submission" date="2019-11" db="EMBL/GenBank/DDBJ databases">
        <title>Whole genome sequence of Oryza granulata.</title>
        <authorList>
            <person name="Li W."/>
        </authorList>
    </citation>
    <scope>NUCLEOTIDE SEQUENCE [LARGE SCALE GENOMIC DNA]</scope>
    <source>
        <strain evidence="9">cv. Menghai</strain>
        <tissue evidence="8">Leaf</tissue>
    </source>
</reference>
<dbReference type="Proteomes" id="UP000479710">
    <property type="component" value="Unassembled WGS sequence"/>
</dbReference>
<evidence type="ECO:0000313" key="9">
    <source>
        <dbReference type="Proteomes" id="UP000479710"/>
    </source>
</evidence>
<dbReference type="GO" id="GO:0003677">
    <property type="term" value="F:DNA binding"/>
    <property type="evidence" value="ECO:0007669"/>
    <property type="project" value="InterPro"/>
</dbReference>
<gene>
    <name evidence="8" type="ORF">E2562_030572</name>
</gene>
<dbReference type="InterPro" id="IPR015712">
    <property type="entry name" value="DNA-dir_RNA_pol_su2"/>
</dbReference>
<name>A0A6G1BPQ4_9ORYZ</name>
<keyword evidence="9" id="KW-1185">Reference proteome</keyword>
<dbReference type="GO" id="GO:0000428">
    <property type="term" value="C:DNA-directed RNA polymerase complex"/>
    <property type="evidence" value="ECO:0007669"/>
    <property type="project" value="UniProtKB-KW"/>
</dbReference>
<keyword evidence="4" id="KW-0808">Transferase</keyword>
<dbReference type="EMBL" id="SPHZ02000012">
    <property type="protein sequence ID" value="KAF0889764.1"/>
    <property type="molecule type" value="Genomic_DNA"/>
</dbReference>
<evidence type="ECO:0000313" key="8">
    <source>
        <dbReference type="EMBL" id="KAF0889764.1"/>
    </source>
</evidence>
<evidence type="ECO:0000256" key="6">
    <source>
        <dbReference type="ARBA" id="ARBA00023163"/>
    </source>
</evidence>
<feature type="non-terminal residue" evidence="8">
    <location>
        <position position="1"/>
    </location>
</feature>
<dbReference type="InterPro" id="IPR007120">
    <property type="entry name" value="DNA-dir_RNAP_su2_dom"/>
</dbReference>
<dbReference type="GO" id="GO:0003899">
    <property type="term" value="F:DNA-directed RNA polymerase activity"/>
    <property type="evidence" value="ECO:0007669"/>
    <property type="project" value="UniProtKB-EC"/>
</dbReference>
<keyword evidence="6" id="KW-0804">Transcription</keyword>
<feature type="non-terminal residue" evidence="8">
    <location>
        <position position="107"/>
    </location>
</feature>
<dbReference type="Gene3D" id="2.40.270.10">
    <property type="entry name" value="DNA-directed RNA polymerase, subunit 2, domain 6"/>
    <property type="match status" value="1"/>
</dbReference>
<evidence type="ECO:0000256" key="3">
    <source>
        <dbReference type="ARBA" id="ARBA00022478"/>
    </source>
</evidence>
<comment type="similarity">
    <text evidence="1">Belongs to the RNA polymerase beta chain family.</text>
</comment>
<dbReference type="GO" id="GO:0032549">
    <property type="term" value="F:ribonucleoside binding"/>
    <property type="evidence" value="ECO:0007669"/>
    <property type="project" value="InterPro"/>
</dbReference>
<dbReference type="SUPFAM" id="SSF64484">
    <property type="entry name" value="beta and beta-prime subunits of DNA dependent RNA-polymerase"/>
    <property type="match status" value="1"/>
</dbReference>
<dbReference type="InterPro" id="IPR037033">
    <property type="entry name" value="DNA-dir_RNAP_su2_hyb_sf"/>
</dbReference>
<accession>A0A6G1BPQ4</accession>
<dbReference type="EC" id="2.7.7.6" evidence="2"/>